<dbReference type="PANTHER" id="PTHR12236">
    <property type="entry name" value="STRUCTURAL CONTITUENT OF CUTICLE"/>
    <property type="match status" value="1"/>
</dbReference>
<reference evidence="3" key="1">
    <citation type="submission" date="2015-12" db="EMBL/GenBank/DDBJ databases">
        <title>De novo transcriptome assembly of four potential Pierce s Disease insect vectors from Arizona vineyards.</title>
        <authorList>
            <person name="Tassone E.E."/>
        </authorList>
    </citation>
    <scope>NUCLEOTIDE SEQUENCE</scope>
</reference>
<accession>A0A1B6E5R8</accession>
<name>A0A1B6E5R8_9HEMI</name>
<proteinExistence type="predicted"/>
<organism evidence="3">
    <name type="scientific">Clastoptera arizonana</name>
    <name type="common">Arizona spittle bug</name>
    <dbReference type="NCBI Taxonomy" id="38151"/>
    <lineage>
        <taxon>Eukaryota</taxon>
        <taxon>Metazoa</taxon>
        <taxon>Ecdysozoa</taxon>
        <taxon>Arthropoda</taxon>
        <taxon>Hexapoda</taxon>
        <taxon>Insecta</taxon>
        <taxon>Pterygota</taxon>
        <taxon>Neoptera</taxon>
        <taxon>Paraneoptera</taxon>
        <taxon>Hemiptera</taxon>
        <taxon>Auchenorrhyncha</taxon>
        <taxon>Cercopoidea</taxon>
        <taxon>Clastopteridae</taxon>
        <taxon>Clastoptera</taxon>
    </lineage>
</organism>
<dbReference type="Pfam" id="PF00379">
    <property type="entry name" value="Chitin_bind_4"/>
    <property type="match status" value="1"/>
</dbReference>
<evidence type="ECO:0008006" key="4">
    <source>
        <dbReference type="Google" id="ProtNLM"/>
    </source>
</evidence>
<dbReference type="GO" id="GO:0042302">
    <property type="term" value="F:structural constituent of cuticle"/>
    <property type="evidence" value="ECO:0007669"/>
    <property type="project" value="UniProtKB-UniRule"/>
</dbReference>
<dbReference type="InterPro" id="IPR031311">
    <property type="entry name" value="CHIT_BIND_RR_consensus"/>
</dbReference>
<dbReference type="PROSITE" id="PS00233">
    <property type="entry name" value="CHIT_BIND_RR_1"/>
    <property type="match status" value="1"/>
</dbReference>
<dbReference type="GO" id="GO:0005615">
    <property type="term" value="C:extracellular space"/>
    <property type="evidence" value="ECO:0007669"/>
    <property type="project" value="TreeGrafter"/>
</dbReference>
<protein>
    <recommendedName>
        <fullName evidence="4">Pro-resilin</fullName>
    </recommendedName>
</protein>
<dbReference type="PANTHER" id="PTHR12236:SF79">
    <property type="entry name" value="CUTICULAR PROTEIN 50CB-RELATED"/>
    <property type="match status" value="1"/>
</dbReference>
<feature type="non-terminal residue" evidence="3">
    <location>
        <position position="1"/>
    </location>
</feature>
<dbReference type="EMBL" id="GEDC01004069">
    <property type="protein sequence ID" value="JAS33229.1"/>
    <property type="molecule type" value="Transcribed_RNA"/>
</dbReference>
<dbReference type="PROSITE" id="PS51155">
    <property type="entry name" value="CHIT_BIND_RR_2"/>
    <property type="match status" value="1"/>
</dbReference>
<keyword evidence="1 2" id="KW-0193">Cuticle</keyword>
<dbReference type="GO" id="GO:0031012">
    <property type="term" value="C:extracellular matrix"/>
    <property type="evidence" value="ECO:0007669"/>
    <property type="project" value="TreeGrafter"/>
</dbReference>
<dbReference type="AlphaFoldDB" id="A0A1B6E5R8"/>
<evidence type="ECO:0000256" key="1">
    <source>
        <dbReference type="ARBA" id="ARBA00022460"/>
    </source>
</evidence>
<evidence type="ECO:0000313" key="3">
    <source>
        <dbReference type="EMBL" id="JAS33229.1"/>
    </source>
</evidence>
<dbReference type="InterPro" id="IPR000618">
    <property type="entry name" value="Insect_cuticle"/>
</dbReference>
<evidence type="ECO:0000256" key="2">
    <source>
        <dbReference type="PROSITE-ProRule" id="PRU00497"/>
    </source>
</evidence>
<gene>
    <name evidence="3" type="ORF">g.33941</name>
</gene>
<dbReference type="InterPro" id="IPR051217">
    <property type="entry name" value="Insect_Cuticle_Struc_Prot"/>
</dbReference>
<sequence>SATNQRDLIRKPKDVDSEFPNYSSVKFRSSFFGENGLPRIYDEDESKEISPEYNFAYVIRGETEFGHEESLTDEATQGIYHVLLPDGRLQLVQYEADDMGYRPVVRYRQP</sequence>